<evidence type="ECO:0000313" key="11">
    <source>
        <dbReference type="EMBL" id="OYQ20760.1"/>
    </source>
</evidence>
<evidence type="ECO:0000256" key="4">
    <source>
        <dbReference type="ARBA" id="ARBA00022519"/>
    </source>
</evidence>
<keyword evidence="6" id="KW-0812">Transmembrane</keyword>
<evidence type="ECO:0000313" key="12">
    <source>
        <dbReference type="Proteomes" id="UP000216361"/>
    </source>
</evidence>
<evidence type="ECO:0000256" key="5">
    <source>
        <dbReference type="ARBA" id="ARBA00022597"/>
    </source>
</evidence>
<evidence type="ECO:0000256" key="8">
    <source>
        <dbReference type="ARBA" id="ARBA00023136"/>
    </source>
</evidence>
<organism evidence="11 12">
    <name type="scientific">Elstera cyanobacteriorum</name>
    <dbReference type="NCBI Taxonomy" id="2022747"/>
    <lineage>
        <taxon>Bacteria</taxon>
        <taxon>Pseudomonadati</taxon>
        <taxon>Pseudomonadota</taxon>
        <taxon>Alphaproteobacteria</taxon>
        <taxon>Rhodospirillales</taxon>
        <taxon>Rhodospirillaceae</taxon>
        <taxon>Elstera</taxon>
    </lineage>
</organism>
<dbReference type="GO" id="GO:0005886">
    <property type="term" value="C:plasma membrane"/>
    <property type="evidence" value="ECO:0007669"/>
    <property type="project" value="UniProtKB-SubCell"/>
</dbReference>
<keyword evidence="4" id="KW-0997">Cell inner membrane</keyword>
<accession>A0A255XWY7</accession>
<proteinExistence type="predicted"/>
<comment type="function">
    <text evidence="9">Part of the binding-protein-dependent transport system for D-xylose. Probably responsible for the translocation of the substrate across the membrane.</text>
</comment>
<dbReference type="EMBL" id="NOXS01000026">
    <property type="protein sequence ID" value="OYQ20760.1"/>
    <property type="molecule type" value="Genomic_DNA"/>
</dbReference>
<keyword evidence="7" id="KW-1133">Transmembrane helix</keyword>
<comment type="subcellular location">
    <subcellularLocation>
        <location evidence="1">Cell membrane</location>
        <topology evidence="1">Multi-pass membrane protein</topology>
    </subcellularLocation>
</comment>
<reference evidence="11 12" key="1">
    <citation type="submission" date="2017-07" db="EMBL/GenBank/DDBJ databases">
        <title>Elstera cyanobacteriorum sp. nov., a novel bacterium isolated from cyanobacterial aggregates in a eutrophic lake.</title>
        <authorList>
            <person name="Cai H."/>
        </authorList>
    </citation>
    <scope>NUCLEOTIDE SEQUENCE [LARGE SCALE GENOMIC DNA]</scope>
    <source>
        <strain evidence="11 12">TH019</strain>
    </source>
</reference>
<dbReference type="Pfam" id="PF02653">
    <property type="entry name" value="BPD_transp_2"/>
    <property type="match status" value="1"/>
</dbReference>
<dbReference type="Proteomes" id="UP000216361">
    <property type="component" value="Unassembled WGS sequence"/>
</dbReference>
<dbReference type="CDD" id="cd06579">
    <property type="entry name" value="TM_PBP1_transp_AraH_like"/>
    <property type="match status" value="1"/>
</dbReference>
<keyword evidence="8" id="KW-0472">Membrane</keyword>
<keyword evidence="5" id="KW-0762">Sugar transport</keyword>
<keyword evidence="12" id="KW-1185">Reference proteome</keyword>
<dbReference type="OrthoDB" id="192433at2"/>
<dbReference type="PANTHER" id="PTHR32196">
    <property type="entry name" value="ABC TRANSPORTER PERMEASE PROTEIN YPHD-RELATED-RELATED"/>
    <property type="match status" value="1"/>
</dbReference>
<keyword evidence="2" id="KW-0813">Transport</keyword>
<evidence type="ECO:0000256" key="3">
    <source>
        <dbReference type="ARBA" id="ARBA00022475"/>
    </source>
</evidence>
<evidence type="ECO:0000256" key="10">
    <source>
        <dbReference type="ARBA" id="ARBA00035686"/>
    </source>
</evidence>
<protein>
    <recommendedName>
        <fullName evidence="10">Xylose transport system permease protein XylH</fullName>
    </recommendedName>
</protein>
<dbReference type="AlphaFoldDB" id="A0A255XWY7"/>
<gene>
    <name evidence="11" type="ORF">CHR90_03665</name>
</gene>
<name>A0A255XWY7_9PROT</name>
<evidence type="ECO:0000256" key="9">
    <source>
        <dbReference type="ARBA" id="ARBA00035611"/>
    </source>
</evidence>
<dbReference type="InterPro" id="IPR001851">
    <property type="entry name" value="ABC_transp_permease"/>
</dbReference>
<evidence type="ECO:0000256" key="2">
    <source>
        <dbReference type="ARBA" id="ARBA00022448"/>
    </source>
</evidence>
<sequence>MQSFSLRRLAAATGLDTRLLAMAGALVLIALVFNTLSGGAFLSPRNLWNLAVQSSMVGILATGMVLVIVTRNIDLSVGSVLGAIGMGAAVVQVQILPPDVWWNTPLTILAAVIFGIIIGAFQGFWVAYRQVPSFIVTLAGLLVFRGVAWMVTEGRTVAPMEESFQLLGGGLRGSIGATWSWVLGLLAIAAVVYQLFRARRRRKTYGFAEKPLWGDLLTGGLWIAAIAGFVLTMNSYNRPGTNIAQGIPIPVLLLIGTILVMETIARTTRFGRYVFAYGGNPEAARLAGIDVRKLVLTIFIIMGILAAVAGILATARLNAGVNSTGTLAELSVIAAVVIGGTSLAGGAGSIAGAILGAVIMQSLENGMVLLGLPSALQQVVIGLVLILAVWADVVYRRRVA</sequence>
<dbReference type="PANTHER" id="PTHR32196:SF32">
    <property type="entry name" value="XYLOSE TRANSPORT SYSTEM PERMEASE PROTEIN XYLH"/>
    <property type="match status" value="1"/>
</dbReference>
<comment type="caution">
    <text evidence="11">The sequence shown here is derived from an EMBL/GenBank/DDBJ whole genome shotgun (WGS) entry which is preliminary data.</text>
</comment>
<evidence type="ECO:0000256" key="7">
    <source>
        <dbReference type="ARBA" id="ARBA00022989"/>
    </source>
</evidence>
<evidence type="ECO:0000256" key="6">
    <source>
        <dbReference type="ARBA" id="ARBA00022692"/>
    </source>
</evidence>
<dbReference type="GO" id="GO:0022857">
    <property type="term" value="F:transmembrane transporter activity"/>
    <property type="evidence" value="ECO:0007669"/>
    <property type="project" value="InterPro"/>
</dbReference>
<dbReference type="RefSeq" id="WP_094407627.1">
    <property type="nucleotide sequence ID" value="NZ_BMJZ01000001.1"/>
</dbReference>
<keyword evidence="3" id="KW-1003">Cell membrane</keyword>
<evidence type="ECO:0000256" key="1">
    <source>
        <dbReference type="ARBA" id="ARBA00004651"/>
    </source>
</evidence>